<organism evidence="4 5">
    <name type="scientific">Penicillium cinerascens</name>
    <dbReference type="NCBI Taxonomy" id="70096"/>
    <lineage>
        <taxon>Eukaryota</taxon>
        <taxon>Fungi</taxon>
        <taxon>Dikarya</taxon>
        <taxon>Ascomycota</taxon>
        <taxon>Pezizomycotina</taxon>
        <taxon>Eurotiomycetes</taxon>
        <taxon>Eurotiomycetidae</taxon>
        <taxon>Eurotiales</taxon>
        <taxon>Aspergillaceae</taxon>
        <taxon>Penicillium</taxon>
    </lineage>
</organism>
<gene>
    <name evidence="4" type="ORF">N7498_002383</name>
</gene>
<protein>
    <recommendedName>
        <fullName evidence="3">Bud22 domain-containing protein</fullName>
    </recommendedName>
</protein>
<feature type="compositionally biased region" description="Basic and acidic residues" evidence="2">
    <location>
        <begin position="380"/>
        <end position="397"/>
    </location>
</feature>
<evidence type="ECO:0000313" key="5">
    <source>
        <dbReference type="Proteomes" id="UP001150904"/>
    </source>
</evidence>
<feature type="compositionally biased region" description="Basic and acidic residues" evidence="2">
    <location>
        <begin position="351"/>
        <end position="372"/>
    </location>
</feature>
<reference evidence="4" key="1">
    <citation type="submission" date="2022-12" db="EMBL/GenBank/DDBJ databases">
        <authorList>
            <person name="Petersen C."/>
        </authorList>
    </citation>
    <scope>NUCLEOTIDE SEQUENCE</scope>
    <source>
        <strain evidence="4">IBT 15544</strain>
    </source>
</reference>
<dbReference type="InterPro" id="IPR015158">
    <property type="entry name" value="Bud22_dom"/>
</dbReference>
<reference evidence="4" key="2">
    <citation type="journal article" date="2023" name="IMA Fungus">
        <title>Comparative genomic study of the Penicillium genus elucidates a diverse pangenome and 15 lateral gene transfer events.</title>
        <authorList>
            <person name="Petersen C."/>
            <person name="Sorensen T."/>
            <person name="Nielsen M.R."/>
            <person name="Sondergaard T.E."/>
            <person name="Sorensen J.L."/>
            <person name="Fitzpatrick D.A."/>
            <person name="Frisvad J.C."/>
            <person name="Nielsen K.L."/>
        </authorList>
    </citation>
    <scope>NUCLEOTIDE SEQUENCE</scope>
    <source>
        <strain evidence="4">IBT 15544</strain>
    </source>
</reference>
<proteinExistence type="predicted"/>
<dbReference type="GO" id="GO:0005634">
    <property type="term" value="C:nucleus"/>
    <property type="evidence" value="ECO:0007669"/>
    <property type="project" value="TreeGrafter"/>
</dbReference>
<dbReference type="GO" id="GO:0030490">
    <property type="term" value="P:maturation of SSU-rRNA"/>
    <property type="evidence" value="ECO:0007669"/>
    <property type="project" value="TreeGrafter"/>
</dbReference>
<dbReference type="EMBL" id="JAPQKR010000005">
    <property type="protein sequence ID" value="KAJ5215976.1"/>
    <property type="molecule type" value="Genomic_DNA"/>
</dbReference>
<dbReference type="OrthoDB" id="3364872at2759"/>
<dbReference type="InterPro" id="IPR037393">
    <property type="entry name" value="Bud22/SRFB1"/>
</dbReference>
<dbReference type="GeneID" id="83176746"/>
<dbReference type="Proteomes" id="UP001150904">
    <property type="component" value="Unassembled WGS sequence"/>
</dbReference>
<dbReference type="PANTHER" id="PTHR23325:SF1">
    <property type="entry name" value="SERUM RESPONSE FACTOR-BINDING PROTEIN 1"/>
    <property type="match status" value="1"/>
</dbReference>
<feature type="compositionally biased region" description="Basic and acidic residues" evidence="2">
    <location>
        <begin position="421"/>
        <end position="435"/>
    </location>
</feature>
<evidence type="ECO:0000256" key="2">
    <source>
        <dbReference type="SAM" id="MobiDB-lite"/>
    </source>
</evidence>
<feature type="compositionally biased region" description="Basic and acidic residues" evidence="2">
    <location>
        <begin position="163"/>
        <end position="184"/>
    </location>
</feature>
<dbReference type="RefSeq" id="XP_058311789.1">
    <property type="nucleotide sequence ID" value="XM_058449445.1"/>
</dbReference>
<feature type="region of interest" description="Disordered" evidence="2">
    <location>
        <begin position="156"/>
        <end position="455"/>
    </location>
</feature>
<evidence type="ECO:0000313" key="4">
    <source>
        <dbReference type="EMBL" id="KAJ5215976.1"/>
    </source>
</evidence>
<dbReference type="PANTHER" id="PTHR23325">
    <property type="entry name" value="SERUM RESPONSE FACTOR-BINDING"/>
    <property type="match status" value="1"/>
</dbReference>
<keyword evidence="5" id="KW-1185">Reference proteome</keyword>
<accession>A0A9W9TB35</accession>
<feature type="compositionally biased region" description="Basic and acidic residues" evidence="2">
    <location>
        <begin position="194"/>
        <end position="212"/>
    </location>
</feature>
<feature type="compositionally biased region" description="Gly residues" evidence="2">
    <location>
        <begin position="406"/>
        <end position="418"/>
    </location>
</feature>
<sequence length="455" mass="49403">MPKRKLSELNGSDDRKLSMKAVRLGVKFDHGVQIISKGLKTARGFERQKLSRREKTVKSQDNPTALSKLAEEVNALKALDYNVTAAKYLFKQLSKTKRIAESPAFKEFKESRNVPTEGPKSTAEANILARLFKSTPVKNVVPNILVEIRKLLGVDETPTGKQGKAEAKKGAGSEEKPTRRKAEESESVSGSEDEQPKRPSTTRDSERDSRPEDDMDVSGDEGSGSDDFAEFDARLAPGSDSEGEEDSDADVPARSRALADDISDSVSRSPSPVYSAADSPPPKKTKASKGSDAPAQSTTFLPSLMMGGYWSGSEEASEGEEAAAPKRKNRMGQQARRALWEKKYGAGANHVQKEMKQQKRSRDSGWDTRKGATDGGRGGRHGERGGFGDRGLQDRPHNIHNNHGGHQSGSGPGQGGRPKGPPKDEGPLHPSWEAKRKLKEQAATATFQGKKVTFD</sequence>
<dbReference type="AlphaFoldDB" id="A0A9W9TB35"/>
<dbReference type="Pfam" id="PF09073">
    <property type="entry name" value="BUD22"/>
    <property type="match status" value="1"/>
</dbReference>
<evidence type="ECO:0000259" key="3">
    <source>
        <dbReference type="Pfam" id="PF09073"/>
    </source>
</evidence>
<evidence type="ECO:0000256" key="1">
    <source>
        <dbReference type="ARBA" id="ARBA00023054"/>
    </source>
</evidence>
<dbReference type="GO" id="GO:0030686">
    <property type="term" value="C:90S preribosome"/>
    <property type="evidence" value="ECO:0007669"/>
    <property type="project" value="TreeGrafter"/>
</dbReference>
<name>A0A9W9TB35_9EURO</name>
<comment type="caution">
    <text evidence="4">The sequence shown here is derived from an EMBL/GenBank/DDBJ whole genome shotgun (WGS) entry which is preliminary data.</text>
</comment>
<feature type="compositionally biased region" description="Acidic residues" evidence="2">
    <location>
        <begin position="213"/>
        <end position="230"/>
    </location>
</feature>
<feature type="domain" description="Bud22" evidence="3">
    <location>
        <begin position="29"/>
        <end position="455"/>
    </location>
</feature>
<keyword evidence="1" id="KW-0175">Coiled coil</keyword>